<gene>
    <name evidence="9" type="ORF">ACFOM9_01645</name>
</gene>
<dbReference type="InterPro" id="IPR036890">
    <property type="entry name" value="HATPase_C_sf"/>
</dbReference>
<feature type="domain" description="Histidine kinase" evidence="7">
    <location>
        <begin position="821"/>
        <end position="1038"/>
    </location>
</feature>
<dbReference type="InterPro" id="IPR011006">
    <property type="entry name" value="CheY-like_superfamily"/>
</dbReference>
<dbReference type="Pfam" id="PF07494">
    <property type="entry name" value="Reg_prop"/>
    <property type="match status" value="2"/>
</dbReference>
<evidence type="ECO:0000256" key="4">
    <source>
        <dbReference type="ARBA" id="ARBA00022679"/>
    </source>
</evidence>
<dbReference type="CDD" id="cd00082">
    <property type="entry name" value="HisKA"/>
    <property type="match status" value="1"/>
</dbReference>
<dbReference type="InterPro" id="IPR004358">
    <property type="entry name" value="Sig_transdc_His_kin-like_C"/>
</dbReference>
<keyword evidence="4" id="KW-0808">Transferase</keyword>
<dbReference type="Gene3D" id="2.60.40.10">
    <property type="entry name" value="Immunoglobulins"/>
    <property type="match status" value="1"/>
</dbReference>
<protein>
    <recommendedName>
        <fullName evidence="2">histidine kinase</fullName>
        <ecNumber evidence="2">2.7.13.3</ecNumber>
    </recommendedName>
</protein>
<dbReference type="PROSITE" id="PS50110">
    <property type="entry name" value="RESPONSE_REGULATORY"/>
    <property type="match status" value="1"/>
</dbReference>
<evidence type="ECO:0000256" key="1">
    <source>
        <dbReference type="ARBA" id="ARBA00000085"/>
    </source>
</evidence>
<dbReference type="Gene3D" id="3.30.565.10">
    <property type="entry name" value="Histidine kinase-like ATPase, C-terminal domain"/>
    <property type="match status" value="1"/>
</dbReference>
<feature type="domain" description="Response regulatory" evidence="8">
    <location>
        <begin position="1060"/>
        <end position="1174"/>
    </location>
</feature>
<keyword evidence="9" id="KW-0547">Nucleotide-binding</keyword>
<feature type="modified residue" description="4-aspartylphosphate" evidence="6">
    <location>
        <position position="1109"/>
    </location>
</feature>
<dbReference type="InterPro" id="IPR003594">
    <property type="entry name" value="HATPase_dom"/>
</dbReference>
<dbReference type="SMART" id="SM00448">
    <property type="entry name" value="REC"/>
    <property type="match status" value="1"/>
</dbReference>
<evidence type="ECO:0000256" key="6">
    <source>
        <dbReference type="PROSITE-ProRule" id="PRU00169"/>
    </source>
</evidence>
<evidence type="ECO:0000256" key="2">
    <source>
        <dbReference type="ARBA" id="ARBA00012438"/>
    </source>
</evidence>
<reference evidence="10" key="1">
    <citation type="journal article" date="2019" name="Int. J. Syst. Evol. Microbiol.">
        <title>The Global Catalogue of Microorganisms (GCM) 10K type strain sequencing project: providing services to taxonomists for standard genome sequencing and annotation.</title>
        <authorList>
            <consortium name="The Broad Institute Genomics Platform"/>
            <consortium name="The Broad Institute Genome Sequencing Center for Infectious Disease"/>
            <person name="Wu L."/>
            <person name="Ma J."/>
        </authorList>
    </citation>
    <scope>NUCLEOTIDE SEQUENCE [LARGE SCALE GENOMIC DNA]</scope>
    <source>
        <strain evidence="10">KCTC 42211</strain>
    </source>
</reference>
<proteinExistence type="predicted"/>
<keyword evidence="10" id="KW-1185">Reference proteome</keyword>
<dbReference type="InterPro" id="IPR013783">
    <property type="entry name" value="Ig-like_fold"/>
</dbReference>
<dbReference type="InterPro" id="IPR036097">
    <property type="entry name" value="HisK_dim/P_sf"/>
</dbReference>
<dbReference type="Gene3D" id="1.10.287.130">
    <property type="match status" value="1"/>
</dbReference>
<evidence type="ECO:0000256" key="3">
    <source>
        <dbReference type="ARBA" id="ARBA00022553"/>
    </source>
</evidence>
<dbReference type="RefSeq" id="WP_386705545.1">
    <property type="nucleotide sequence ID" value="NZ_JBHRYF010000001.1"/>
</dbReference>
<evidence type="ECO:0000256" key="5">
    <source>
        <dbReference type="ARBA" id="ARBA00022777"/>
    </source>
</evidence>
<evidence type="ECO:0000313" key="9">
    <source>
        <dbReference type="EMBL" id="MFC3658780.1"/>
    </source>
</evidence>
<dbReference type="SUPFAM" id="SSF52172">
    <property type="entry name" value="CheY-like"/>
    <property type="match status" value="1"/>
</dbReference>
<dbReference type="PRINTS" id="PR00344">
    <property type="entry name" value="BCTRLSENSOR"/>
</dbReference>
<keyword evidence="9" id="KW-0067">ATP-binding</keyword>
<dbReference type="SUPFAM" id="SSF47384">
    <property type="entry name" value="Homodimeric domain of signal transducing histidine kinase"/>
    <property type="match status" value="1"/>
</dbReference>
<dbReference type="EC" id="2.7.13.3" evidence="2"/>
<dbReference type="Gene3D" id="3.40.50.2300">
    <property type="match status" value="1"/>
</dbReference>
<sequence length="1186" mass="127921">MLRTVIVLPFVLLLALLPLAGRINAAVPETPRFRIIGAAQGLPSTDFFGIARDHDGYIWIATGDGLARYDGLQMRVWRHEPDDPASLPGNNVQFVHIDARDRVWVATENGGLSVLDRDRRGFRHLRKADHPQMGSDDVFAIASRGDDLWFGNYEGGLHHLAPDGRITRYAHDDADPDSLPSDTIMSLAFARDGTLWIATRAGMAKFEAGRIRRIAMPMDEAPLLYSATRVGDDLWVGAAQGVYVLGADGSWSQPDWTPMFERPNALIQVARDDAGAYWLGSQRGLWRVQPGQVPVPVPLGGPGIVKTISALLRTDDGALWIPIAGAGLGYLRSDWRSVAQFSRAGGVLEGEFYRAVAPAQAGGVWLGAYNGLVEHIDAKGEISGFDDDVRDRLRDVRLYAIAQDLNGNLWLGATGLMRLSADGAIDEWNRSRDGDAVLPGYIDLLRIAADGSVWLSNQGGGIQQRDPATGAVIRTWPAGGDGGVGDGQTEELAFAPGSGEPWIAGSQGLARLEAASGRFVPVPATAGAKVFAFDFDGPDALWLQRLSGLERYERHAGQWQRTARVGVEAGLPSVGAAGLRVDPRHRVWMSTTRGLFRWTPATKRLRQYGVQQGIGSQEFLDRAIALTDDGVLAAATADGGVVLVDTLAAETAPATPALRLDSFAVRRDGRWQSVPLQPAMTLSPSEHEFTVRARLLAYDDPQSNRYWSKLEGFDSDWVQQGASGERSFSGLPAGKYTLRMRAADAMGGAAREQVLALTVRPPWWRTAWARAAFVLAALLLLWKAATDYRHRLRRRSAWQMAEHQREVAEQASLAKSRFLATLGHEVRTPMTGVLGMSELLLGTSLDARQRGYTESIRNAGDHLMRLVNDALDLARIEAGKLELDARPFDLHALVGDVVALMAPVARKRGLRFEQSLAVDTPRWVRGDAVRLRQILLNLLGNAIKFTDQGDVSLRVQPHANGLRVVVGDTGPGLNDEQKQRLFRRFEQAEGARTAARYGGSGLGLAICQELADAMGGRIEVDSAPGQGTRFTVDLPLPATAGPAAAAVRPASEAIAPGPLQLLLVEDDPTVAEVISGLLRAQGHAVVHAAHGLAALSEVAAHRFDLALLDLDLPGLDGLALARQLRANGFTRPLLAVTARADPDAEPQATAAGFDGFLRKPVTGDILANALAALLPRSPVKPDHAPA</sequence>
<evidence type="ECO:0000259" key="7">
    <source>
        <dbReference type="PROSITE" id="PS50109"/>
    </source>
</evidence>
<dbReference type="Pfam" id="PF00512">
    <property type="entry name" value="HisKA"/>
    <property type="match status" value="1"/>
</dbReference>
<keyword evidence="3 6" id="KW-0597">Phosphoprotein</keyword>
<dbReference type="InterPro" id="IPR015943">
    <property type="entry name" value="WD40/YVTN_repeat-like_dom_sf"/>
</dbReference>
<evidence type="ECO:0000259" key="8">
    <source>
        <dbReference type="PROSITE" id="PS50110"/>
    </source>
</evidence>
<dbReference type="Pfam" id="PF07495">
    <property type="entry name" value="Y_Y_Y"/>
    <property type="match status" value="1"/>
</dbReference>
<dbReference type="Pfam" id="PF02518">
    <property type="entry name" value="HATPase_c"/>
    <property type="match status" value="1"/>
</dbReference>
<dbReference type="InterPro" id="IPR005467">
    <property type="entry name" value="His_kinase_dom"/>
</dbReference>
<name>A0ABV7UQ56_9GAMM</name>
<dbReference type="PANTHER" id="PTHR43047:SF72">
    <property type="entry name" value="OSMOSENSING HISTIDINE PROTEIN KINASE SLN1"/>
    <property type="match status" value="1"/>
</dbReference>
<dbReference type="PROSITE" id="PS50109">
    <property type="entry name" value="HIS_KIN"/>
    <property type="match status" value="1"/>
</dbReference>
<dbReference type="InterPro" id="IPR011110">
    <property type="entry name" value="Reg_prop"/>
</dbReference>
<dbReference type="Proteomes" id="UP001595724">
    <property type="component" value="Unassembled WGS sequence"/>
</dbReference>
<keyword evidence="5" id="KW-0418">Kinase</keyword>
<accession>A0ABV7UQ56</accession>
<dbReference type="InterPro" id="IPR003661">
    <property type="entry name" value="HisK_dim/P_dom"/>
</dbReference>
<dbReference type="CDD" id="cd16922">
    <property type="entry name" value="HATPase_EvgS-ArcB-TorS-like"/>
    <property type="match status" value="1"/>
</dbReference>
<organism evidence="9 10">
    <name type="scientific">Luteimonas notoginsengisoli</name>
    <dbReference type="NCBI Taxonomy" id="1578200"/>
    <lineage>
        <taxon>Bacteria</taxon>
        <taxon>Pseudomonadati</taxon>
        <taxon>Pseudomonadota</taxon>
        <taxon>Gammaproteobacteria</taxon>
        <taxon>Lysobacterales</taxon>
        <taxon>Lysobacteraceae</taxon>
        <taxon>Luteimonas</taxon>
    </lineage>
</organism>
<evidence type="ECO:0000313" key="10">
    <source>
        <dbReference type="Proteomes" id="UP001595724"/>
    </source>
</evidence>
<dbReference type="EMBL" id="JBHRYF010000001">
    <property type="protein sequence ID" value="MFC3658780.1"/>
    <property type="molecule type" value="Genomic_DNA"/>
</dbReference>
<dbReference type="SMART" id="SM00387">
    <property type="entry name" value="HATPase_c"/>
    <property type="match status" value="1"/>
</dbReference>
<dbReference type="GO" id="GO:0005524">
    <property type="term" value="F:ATP binding"/>
    <property type="evidence" value="ECO:0007669"/>
    <property type="project" value="UniProtKB-KW"/>
</dbReference>
<dbReference type="SUPFAM" id="SSF63829">
    <property type="entry name" value="Calcium-dependent phosphotriesterase"/>
    <property type="match status" value="2"/>
</dbReference>
<comment type="caution">
    <text evidence="9">The sequence shown here is derived from an EMBL/GenBank/DDBJ whole genome shotgun (WGS) entry which is preliminary data.</text>
</comment>
<dbReference type="PANTHER" id="PTHR43047">
    <property type="entry name" value="TWO-COMPONENT HISTIDINE PROTEIN KINASE"/>
    <property type="match status" value="1"/>
</dbReference>
<dbReference type="InterPro" id="IPR011123">
    <property type="entry name" value="Y_Y_Y"/>
</dbReference>
<dbReference type="SUPFAM" id="SSF55874">
    <property type="entry name" value="ATPase domain of HSP90 chaperone/DNA topoisomerase II/histidine kinase"/>
    <property type="match status" value="1"/>
</dbReference>
<dbReference type="Gene3D" id="2.130.10.10">
    <property type="entry name" value="YVTN repeat-like/Quinoprotein amine dehydrogenase"/>
    <property type="match status" value="4"/>
</dbReference>
<dbReference type="SMART" id="SM00388">
    <property type="entry name" value="HisKA"/>
    <property type="match status" value="1"/>
</dbReference>
<comment type="catalytic activity">
    <reaction evidence="1">
        <text>ATP + protein L-histidine = ADP + protein N-phospho-L-histidine.</text>
        <dbReference type="EC" id="2.7.13.3"/>
    </reaction>
</comment>
<dbReference type="InterPro" id="IPR001789">
    <property type="entry name" value="Sig_transdc_resp-reg_receiver"/>
</dbReference>
<dbReference type="Pfam" id="PF00072">
    <property type="entry name" value="Response_reg"/>
    <property type="match status" value="1"/>
</dbReference>